<dbReference type="SUPFAM" id="SSF51126">
    <property type="entry name" value="Pectin lyase-like"/>
    <property type="match status" value="1"/>
</dbReference>
<evidence type="ECO:0008006" key="2">
    <source>
        <dbReference type="Google" id="ProtNLM"/>
    </source>
</evidence>
<evidence type="ECO:0000313" key="1">
    <source>
        <dbReference type="EMBL" id="PZN01617.1"/>
    </source>
</evidence>
<dbReference type="Gene3D" id="2.160.20.10">
    <property type="entry name" value="Single-stranded right-handed beta-helix, Pectin lyase-like"/>
    <property type="match status" value="1"/>
</dbReference>
<gene>
    <name evidence="1" type="ORF">DIU77_00090</name>
</gene>
<organism evidence="1">
    <name type="scientific">Thermocrispum agreste</name>
    <dbReference type="NCBI Taxonomy" id="37925"/>
    <lineage>
        <taxon>Bacteria</taxon>
        <taxon>Bacillati</taxon>
        <taxon>Actinomycetota</taxon>
        <taxon>Actinomycetes</taxon>
        <taxon>Pseudonocardiales</taxon>
        <taxon>Pseudonocardiaceae</taxon>
        <taxon>Thermocrispum</taxon>
    </lineage>
</organism>
<dbReference type="EMBL" id="QGUI01000002">
    <property type="protein sequence ID" value="PZN01617.1"/>
    <property type="molecule type" value="Genomic_DNA"/>
</dbReference>
<dbReference type="Pfam" id="PF14592">
    <property type="entry name" value="Chondroitinas_B"/>
    <property type="match status" value="1"/>
</dbReference>
<dbReference type="InterPro" id="IPR012334">
    <property type="entry name" value="Pectin_lyas_fold"/>
</dbReference>
<protein>
    <recommendedName>
        <fullName evidence="2">Right handed beta helix domain-containing protein</fullName>
    </recommendedName>
</protein>
<dbReference type="InterPro" id="IPR011050">
    <property type="entry name" value="Pectin_lyase_fold/virulence"/>
</dbReference>
<name>A0A2W4M173_9PSEU</name>
<proteinExistence type="predicted"/>
<dbReference type="AlphaFoldDB" id="A0A2W4M173"/>
<dbReference type="InterPro" id="IPR039513">
    <property type="entry name" value="PL-6"/>
</dbReference>
<reference evidence="1" key="1">
    <citation type="submission" date="2018-05" db="EMBL/GenBank/DDBJ databases">
        <authorList>
            <person name="Lanie J.A."/>
            <person name="Ng W.-L."/>
            <person name="Kazmierczak K.M."/>
            <person name="Andrzejewski T.M."/>
            <person name="Davidsen T.M."/>
            <person name="Wayne K.J."/>
            <person name="Tettelin H."/>
            <person name="Glass J.I."/>
            <person name="Rusch D."/>
            <person name="Podicherti R."/>
            <person name="Tsui H.-C.T."/>
            <person name="Winkler M.E."/>
        </authorList>
    </citation>
    <scope>NUCLEOTIDE SEQUENCE</scope>
    <source>
        <strain evidence="1">ZC4RG45</strain>
    </source>
</reference>
<sequence>MAVYDQVFLDGTPYPTIMPGTTTVNVSNSAGLAAALANAQPGHRIVLANGTYSGAFSMSGRIGTPLNGISIEAANPGGAQLSSSSSLRITNCAYVTISGLLLNWQGSGETVQFRGNSRYCRLTRCTFGPTTHSASSDSQTWVYVGDDCYHIRIDHNLFRNKGTSGNCVRVYGSFAKVEAGQGSSAGCRWVRIDHNLFDTIGPEVGNDKEPIRYGVSSMSRTIAWGAIERNVLVDCICEPELISVKMGGIRVSGNTILQSAGGPVLRHGTNSVLTDN</sequence>
<comment type="caution">
    <text evidence="1">The sequence shown here is derived from an EMBL/GenBank/DDBJ whole genome shotgun (WGS) entry which is preliminary data.</text>
</comment>
<accession>A0A2W4M173</accession>